<feature type="domain" description="GGDEF" evidence="6">
    <location>
        <begin position="511"/>
        <end position="648"/>
    </location>
</feature>
<dbReference type="InterPro" id="IPR050469">
    <property type="entry name" value="Diguanylate_Cyclase"/>
</dbReference>
<dbReference type="InterPro" id="IPR019734">
    <property type="entry name" value="TPR_rpt"/>
</dbReference>
<gene>
    <name evidence="7" type="ORF">NX774_06615</name>
</gene>
<evidence type="ECO:0000313" key="8">
    <source>
        <dbReference type="Proteomes" id="UP001206126"/>
    </source>
</evidence>
<evidence type="ECO:0000256" key="2">
    <source>
        <dbReference type="ARBA" id="ARBA00034247"/>
    </source>
</evidence>
<keyword evidence="3" id="KW-0175">Coiled coil</keyword>
<keyword evidence="4" id="KW-1133">Transmembrane helix</keyword>
<evidence type="ECO:0000259" key="6">
    <source>
        <dbReference type="PROSITE" id="PS50887"/>
    </source>
</evidence>
<keyword evidence="5" id="KW-0732">Signal</keyword>
<dbReference type="EC" id="2.7.7.65" evidence="1"/>
<dbReference type="PANTHER" id="PTHR45138:SF9">
    <property type="entry name" value="DIGUANYLATE CYCLASE DGCM-RELATED"/>
    <property type="match status" value="1"/>
</dbReference>
<feature type="transmembrane region" description="Helical" evidence="4">
    <location>
        <begin position="435"/>
        <end position="454"/>
    </location>
</feature>
<dbReference type="RefSeq" id="WP_258821357.1">
    <property type="nucleotide sequence ID" value="NZ_JANUHB010000001.1"/>
</dbReference>
<comment type="caution">
    <text evidence="7">The sequence shown here is derived from an EMBL/GenBank/DDBJ whole genome shotgun (WGS) entry which is preliminary data.</text>
</comment>
<dbReference type="EMBL" id="JANUHB010000001">
    <property type="protein sequence ID" value="MCS0807596.1"/>
    <property type="molecule type" value="Genomic_DNA"/>
</dbReference>
<dbReference type="SMART" id="SM00028">
    <property type="entry name" value="TPR"/>
    <property type="match status" value="5"/>
</dbReference>
<feature type="signal peptide" evidence="5">
    <location>
        <begin position="1"/>
        <end position="30"/>
    </location>
</feature>
<evidence type="ECO:0000256" key="4">
    <source>
        <dbReference type="SAM" id="Phobius"/>
    </source>
</evidence>
<reference evidence="7 8" key="1">
    <citation type="submission" date="2022-08" db="EMBL/GenBank/DDBJ databases">
        <title>Reclassification of Massilia species as members of the genera Telluria, Duganella, Pseudoduganella, Mokoshia gen. nov. and Zemynaea gen. nov. using orthogonal and non-orthogonal genome-based approaches.</title>
        <authorList>
            <person name="Bowman J.P."/>
        </authorList>
    </citation>
    <scope>NUCLEOTIDE SEQUENCE [LARGE SCALE GENOMIC DNA]</scope>
    <source>
        <strain evidence="7 8">JCM 31605</strain>
    </source>
</reference>
<keyword evidence="4" id="KW-0812">Transmembrane</keyword>
<dbReference type="PROSITE" id="PS50887">
    <property type="entry name" value="GGDEF"/>
    <property type="match status" value="1"/>
</dbReference>
<dbReference type="PANTHER" id="PTHR45138">
    <property type="entry name" value="REGULATORY COMPONENTS OF SENSORY TRANSDUCTION SYSTEM"/>
    <property type="match status" value="1"/>
</dbReference>
<dbReference type="SUPFAM" id="SSF55073">
    <property type="entry name" value="Nucleotide cyclase"/>
    <property type="match status" value="1"/>
</dbReference>
<dbReference type="InterPro" id="IPR043128">
    <property type="entry name" value="Rev_trsase/Diguanyl_cyclase"/>
</dbReference>
<sequence length="690" mass="76339">MPAASTTRRSRRYSTSLVASLCLVAAIASAQPSVPLADRLAEIAELNQYVPERALPMLQALEQETQAAGGADRAEFLSQLCIAYRKLGNFDRANSSCDELIAFGRSQRDDVALAKGLLDKGDIAFIRGELPESHKLIWEGEKIAARSNNAELRIKALLTSGDAFAEEGNFPLALEHKQTAASIARSSGNQAMLARALNQLVELYIDLHEYDKGFAALEEAYDAAEQTQSVGRIALLKRSEYALARDSGQLKRAREALLASLTGLRKLGAKALIAGTLGNLADSYLKLKDYDNAALYAAKALEAGRALNNTWITAVAHINMGEAQIGKGRIGEGKRLAEEGLAMIEKAGDKPSLQMALLEYGQTLESAGDMAGAIKAYHRERDLSNELFEKRRQKQMFELQAKYDTDKKQQQIELLKRENQVKSAELDNRRLQQRVWWLLALVFALSSVIVGILYRKVRSANAKLEEKNLELKQQSVRDPLTGLYNRRHFQEYMRSYQPLEKRGVGTSGEELVGALFLLDVDQFKHINDSCGHAAGDSVLRAIADCLREILRETDMIVRWGGEEFLAFLPAIPRSGLDEVARRLLAGISSNNIEYQGKPLSANVSIGFAPFPLAPMGEPLSWERAVNLVDMALYLAKAHGRNRAYGVRGFSNFEQTSIEEVEQDLERAWRSEFVDLSIVLGGEWPELRAAG</sequence>
<feature type="chain" id="PRO_5047018615" description="diguanylate cyclase" evidence="5">
    <location>
        <begin position="31"/>
        <end position="690"/>
    </location>
</feature>
<keyword evidence="7" id="KW-0548">Nucleotidyltransferase</keyword>
<dbReference type="NCBIfam" id="TIGR00254">
    <property type="entry name" value="GGDEF"/>
    <property type="match status" value="1"/>
</dbReference>
<evidence type="ECO:0000256" key="1">
    <source>
        <dbReference type="ARBA" id="ARBA00012528"/>
    </source>
</evidence>
<accession>A0ABT2D8F5</accession>
<evidence type="ECO:0000256" key="5">
    <source>
        <dbReference type="SAM" id="SignalP"/>
    </source>
</evidence>
<dbReference type="InterPro" id="IPR029787">
    <property type="entry name" value="Nucleotide_cyclase"/>
</dbReference>
<dbReference type="GO" id="GO:0052621">
    <property type="term" value="F:diguanylate cyclase activity"/>
    <property type="evidence" value="ECO:0007669"/>
    <property type="project" value="UniProtKB-EC"/>
</dbReference>
<comment type="catalytic activity">
    <reaction evidence="2">
        <text>2 GTP = 3',3'-c-di-GMP + 2 diphosphate</text>
        <dbReference type="Rhea" id="RHEA:24898"/>
        <dbReference type="ChEBI" id="CHEBI:33019"/>
        <dbReference type="ChEBI" id="CHEBI:37565"/>
        <dbReference type="ChEBI" id="CHEBI:58805"/>
        <dbReference type="EC" id="2.7.7.65"/>
    </reaction>
</comment>
<dbReference type="InterPro" id="IPR011990">
    <property type="entry name" value="TPR-like_helical_dom_sf"/>
</dbReference>
<keyword evidence="8" id="KW-1185">Reference proteome</keyword>
<dbReference type="Proteomes" id="UP001206126">
    <property type="component" value="Unassembled WGS sequence"/>
</dbReference>
<name>A0ABT2D8F5_9BURK</name>
<dbReference type="Pfam" id="PF00990">
    <property type="entry name" value="GGDEF"/>
    <property type="match status" value="1"/>
</dbReference>
<dbReference type="Gene3D" id="3.30.70.270">
    <property type="match status" value="1"/>
</dbReference>
<protein>
    <recommendedName>
        <fullName evidence="1">diguanylate cyclase</fullName>
        <ecNumber evidence="1">2.7.7.65</ecNumber>
    </recommendedName>
</protein>
<evidence type="ECO:0000256" key="3">
    <source>
        <dbReference type="SAM" id="Coils"/>
    </source>
</evidence>
<dbReference type="Gene3D" id="1.25.40.10">
    <property type="entry name" value="Tetratricopeptide repeat domain"/>
    <property type="match status" value="2"/>
</dbReference>
<proteinExistence type="predicted"/>
<feature type="coiled-coil region" evidence="3">
    <location>
        <begin position="414"/>
        <end position="477"/>
    </location>
</feature>
<dbReference type="SMART" id="SM00267">
    <property type="entry name" value="GGDEF"/>
    <property type="match status" value="1"/>
</dbReference>
<keyword evidence="7" id="KW-0808">Transferase</keyword>
<dbReference type="SUPFAM" id="SSF48452">
    <property type="entry name" value="TPR-like"/>
    <property type="match status" value="2"/>
</dbReference>
<evidence type="ECO:0000313" key="7">
    <source>
        <dbReference type="EMBL" id="MCS0807596.1"/>
    </source>
</evidence>
<organism evidence="7 8">
    <name type="scientific">Massilia agilis</name>
    <dbReference type="NCBI Taxonomy" id="1811226"/>
    <lineage>
        <taxon>Bacteria</taxon>
        <taxon>Pseudomonadati</taxon>
        <taxon>Pseudomonadota</taxon>
        <taxon>Betaproteobacteria</taxon>
        <taxon>Burkholderiales</taxon>
        <taxon>Oxalobacteraceae</taxon>
        <taxon>Telluria group</taxon>
        <taxon>Massilia</taxon>
    </lineage>
</organism>
<keyword evidence="4" id="KW-0472">Membrane</keyword>
<dbReference type="CDD" id="cd01949">
    <property type="entry name" value="GGDEF"/>
    <property type="match status" value="1"/>
</dbReference>
<dbReference type="InterPro" id="IPR000160">
    <property type="entry name" value="GGDEF_dom"/>
</dbReference>